<keyword evidence="1" id="KW-1133">Transmembrane helix</keyword>
<evidence type="ECO:0000313" key="2">
    <source>
        <dbReference type="EMBL" id="AXE24765.1"/>
    </source>
</evidence>
<gene>
    <name evidence="2" type="ORF">C0216_16085</name>
</gene>
<keyword evidence="1" id="KW-0472">Membrane</keyword>
<evidence type="ECO:0000256" key="1">
    <source>
        <dbReference type="SAM" id="Phobius"/>
    </source>
</evidence>
<feature type="transmembrane region" description="Helical" evidence="1">
    <location>
        <begin position="27"/>
        <end position="47"/>
    </location>
</feature>
<reference evidence="2 3" key="1">
    <citation type="submission" date="2018-01" db="EMBL/GenBank/DDBJ databases">
        <title>Draft genome Sequence of streptomyces globosus LZH-48.</title>
        <authorList>
            <person name="Ran K."/>
            <person name="Li Z."/>
            <person name="Wei S."/>
            <person name="Dong R."/>
        </authorList>
    </citation>
    <scope>NUCLEOTIDE SEQUENCE [LARGE SCALE GENOMIC DNA]</scope>
    <source>
        <strain evidence="2 3">LZH-48</strain>
    </source>
</reference>
<organism evidence="2 3">
    <name type="scientific">Streptomyces globosus</name>
    <dbReference type="NCBI Taxonomy" id="68209"/>
    <lineage>
        <taxon>Bacteria</taxon>
        <taxon>Bacillati</taxon>
        <taxon>Actinomycetota</taxon>
        <taxon>Actinomycetes</taxon>
        <taxon>Kitasatosporales</taxon>
        <taxon>Streptomycetaceae</taxon>
        <taxon>Streptomyces</taxon>
    </lineage>
</organism>
<feature type="transmembrane region" description="Helical" evidence="1">
    <location>
        <begin position="140"/>
        <end position="163"/>
    </location>
</feature>
<keyword evidence="3" id="KW-1185">Reference proteome</keyword>
<dbReference type="OrthoDB" id="5190576at2"/>
<dbReference type="RefSeq" id="WP_114055954.1">
    <property type="nucleotide sequence ID" value="NZ_CP030862.1"/>
</dbReference>
<keyword evidence="1" id="KW-0812">Transmembrane</keyword>
<accession>A0A344U1J4</accession>
<proteinExistence type="predicted"/>
<dbReference type="AlphaFoldDB" id="A0A344U1J4"/>
<dbReference type="EMBL" id="CP030862">
    <property type="protein sequence ID" value="AXE24765.1"/>
    <property type="molecule type" value="Genomic_DNA"/>
</dbReference>
<dbReference type="Proteomes" id="UP000252004">
    <property type="component" value="Chromosome"/>
</dbReference>
<dbReference type="KEGG" id="sgz:C0216_16085"/>
<name>A0A344U1J4_9ACTN</name>
<protein>
    <submittedName>
        <fullName evidence="2">Uncharacterized protein</fullName>
    </submittedName>
</protein>
<dbReference type="PANTHER" id="PTHR42305:SF1">
    <property type="entry name" value="MEMBRANE PROTEIN RV1733C-RELATED"/>
    <property type="match status" value="1"/>
</dbReference>
<evidence type="ECO:0000313" key="3">
    <source>
        <dbReference type="Proteomes" id="UP000252004"/>
    </source>
</evidence>
<dbReference type="PANTHER" id="PTHR42305">
    <property type="entry name" value="MEMBRANE PROTEIN RV1733C-RELATED"/>
    <property type="match status" value="1"/>
</dbReference>
<dbReference type="InterPro" id="IPR039708">
    <property type="entry name" value="MT1774/Rv1733c-like"/>
</dbReference>
<sequence length="196" mass="20391">MDDRTTGAGGKPLLRSADRARTWLRRAFAAACLIAAACGAAAGYASWTDGTRAAEAVARERHAVTATTVGTTGYRSGDWPSDRTSTAASATWQYPPGRVHTDTVPVPPGTRKGDAVRVWVDDRGRAASAPPGAAEVGLEAFLLGAAAVTGVLLVSGALVRVGLRAVDARSARAWDAEWEDVEPRWSGRLRPGPGDG</sequence>